<comment type="caution">
    <text evidence="3">The sequence shown here is derived from an EMBL/GenBank/DDBJ whole genome shotgun (WGS) entry which is preliminary data.</text>
</comment>
<dbReference type="AlphaFoldDB" id="A0AAN9AE31"/>
<evidence type="ECO:0000313" key="3">
    <source>
        <dbReference type="EMBL" id="KAK7085014.1"/>
    </source>
</evidence>
<name>A0AAN9AE31_HALRR</name>
<feature type="region of interest" description="Disordered" evidence="1">
    <location>
        <begin position="196"/>
        <end position="253"/>
    </location>
</feature>
<organism evidence="3 4">
    <name type="scientific">Halocaridina rubra</name>
    <name type="common">Hawaiian red shrimp</name>
    <dbReference type="NCBI Taxonomy" id="373956"/>
    <lineage>
        <taxon>Eukaryota</taxon>
        <taxon>Metazoa</taxon>
        <taxon>Ecdysozoa</taxon>
        <taxon>Arthropoda</taxon>
        <taxon>Crustacea</taxon>
        <taxon>Multicrustacea</taxon>
        <taxon>Malacostraca</taxon>
        <taxon>Eumalacostraca</taxon>
        <taxon>Eucarida</taxon>
        <taxon>Decapoda</taxon>
        <taxon>Pleocyemata</taxon>
        <taxon>Caridea</taxon>
        <taxon>Atyoidea</taxon>
        <taxon>Atyidae</taxon>
        <taxon>Halocaridina</taxon>
    </lineage>
</organism>
<evidence type="ECO:0000256" key="1">
    <source>
        <dbReference type="SAM" id="MobiDB-lite"/>
    </source>
</evidence>
<protein>
    <submittedName>
        <fullName evidence="3">Uncharacterized protein</fullName>
    </submittedName>
</protein>
<evidence type="ECO:0000256" key="2">
    <source>
        <dbReference type="SAM" id="SignalP"/>
    </source>
</evidence>
<proteinExistence type="predicted"/>
<feature type="compositionally biased region" description="Polar residues" evidence="1">
    <location>
        <begin position="196"/>
        <end position="220"/>
    </location>
</feature>
<sequence>MYLLVGVFLCLLFLIVVVTALILCNKRHHNDKGLPLPIKSTVETDTSGSPVINMYTASSDTILPNEMVFSPSKYVYHQLTPTSYENTKKPMANLADSPHRNSTEEEINDGTILTFWEYGNRASAATLPKYRRSCISDFSTAGNLTTPDTTLTLSKATPGLNTIIRGSKTQDISRENGRIHMRNYSNEIAQFALNGTMSSPLSPRNSGHSANGTPNCSSPPLLSVPKRPIVGSPSECSSPADASATLGHSRLHMTEDRFSETKYIISHEVMRKPGTAV</sequence>
<keyword evidence="2" id="KW-0732">Signal</keyword>
<gene>
    <name evidence="3" type="ORF">SK128_013536</name>
</gene>
<feature type="chain" id="PRO_5042947997" evidence="2">
    <location>
        <begin position="21"/>
        <end position="277"/>
    </location>
</feature>
<dbReference type="Proteomes" id="UP001381693">
    <property type="component" value="Unassembled WGS sequence"/>
</dbReference>
<reference evidence="3 4" key="1">
    <citation type="submission" date="2023-11" db="EMBL/GenBank/DDBJ databases">
        <title>Halocaridina rubra genome assembly.</title>
        <authorList>
            <person name="Smith C."/>
        </authorList>
    </citation>
    <scope>NUCLEOTIDE SEQUENCE [LARGE SCALE GENOMIC DNA]</scope>
    <source>
        <strain evidence="3">EP-1</strain>
        <tissue evidence="3">Whole</tissue>
    </source>
</reference>
<dbReference type="EMBL" id="JAXCGZ010001924">
    <property type="protein sequence ID" value="KAK7085014.1"/>
    <property type="molecule type" value="Genomic_DNA"/>
</dbReference>
<feature type="signal peptide" evidence="2">
    <location>
        <begin position="1"/>
        <end position="20"/>
    </location>
</feature>
<keyword evidence="4" id="KW-1185">Reference proteome</keyword>
<evidence type="ECO:0000313" key="4">
    <source>
        <dbReference type="Proteomes" id="UP001381693"/>
    </source>
</evidence>
<accession>A0AAN9AE31</accession>